<keyword evidence="3" id="KW-0804">Transcription</keyword>
<feature type="domain" description="HTH tetR-type" evidence="6">
    <location>
        <begin position="15"/>
        <end position="75"/>
    </location>
</feature>
<reference evidence="8" key="1">
    <citation type="journal article" date="2019" name="Int. J. Syst. Evol. Microbiol.">
        <title>The Global Catalogue of Microorganisms (GCM) 10K type strain sequencing project: providing services to taxonomists for standard genome sequencing and annotation.</title>
        <authorList>
            <consortium name="The Broad Institute Genomics Platform"/>
            <consortium name="The Broad Institute Genome Sequencing Center for Infectious Disease"/>
            <person name="Wu L."/>
            <person name="Ma J."/>
        </authorList>
    </citation>
    <scope>NUCLEOTIDE SEQUENCE [LARGE SCALE GENOMIC DNA]</scope>
    <source>
        <strain evidence="8">JCM 17442</strain>
    </source>
</reference>
<keyword evidence="8" id="KW-1185">Reference proteome</keyword>
<feature type="DNA-binding region" description="H-T-H motif" evidence="4">
    <location>
        <begin position="38"/>
        <end position="57"/>
    </location>
</feature>
<dbReference type="PROSITE" id="PS50977">
    <property type="entry name" value="HTH_TETR_2"/>
    <property type="match status" value="1"/>
</dbReference>
<keyword evidence="1" id="KW-0805">Transcription regulation</keyword>
<evidence type="ECO:0000256" key="4">
    <source>
        <dbReference type="PROSITE-ProRule" id="PRU00335"/>
    </source>
</evidence>
<dbReference type="InterPro" id="IPR001647">
    <property type="entry name" value="HTH_TetR"/>
</dbReference>
<evidence type="ECO:0000256" key="5">
    <source>
        <dbReference type="SAM" id="Phobius"/>
    </source>
</evidence>
<name>A0ABP8DZ82_9MICO</name>
<keyword evidence="5" id="KW-0472">Membrane</keyword>
<dbReference type="PANTHER" id="PTHR30055">
    <property type="entry name" value="HTH-TYPE TRANSCRIPTIONAL REGULATOR RUTR"/>
    <property type="match status" value="1"/>
</dbReference>
<dbReference type="InterPro" id="IPR050109">
    <property type="entry name" value="HTH-type_TetR-like_transc_reg"/>
</dbReference>
<feature type="transmembrane region" description="Helical" evidence="5">
    <location>
        <begin position="162"/>
        <end position="181"/>
    </location>
</feature>
<evidence type="ECO:0000259" key="6">
    <source>
        <dbReference type="PROSITE" id="PS50977"/>
    </source>
</evidence>
<keyword evidence="5" id="KW-1133">Transmembrane helix</keyword>
<dbReference type="Pfam" id="PF00440">
    <property type="entry name" value="TetR_N"/>
    <property type="match status" value="1"/>
</dbReference>
<organism evidence="7 8">
    <name type="scientific">Frondihabitans peucedani</name>
    <dbReference type="NCBI Taxonomy" id="598626"/>
    <lineage>
        <taxon>Bacteria</taxon>
        <taxon>Bacillati</taxon>
        <taxon>Actinomycetota</taxon>
        <taxon>Actinomycetes</taxon>
        <taxon>Micrococcales</taxon>
        <taxon>Microbacteriaceae</taxon>
        <taxon>Frondihabitans</taxon>
    </lineage>
</organism>
<dbReference type="Gene3D" id="1.10.357.10">
    <property type="entry name" value="Tetracycline Repressor, domain 2"/>
    <property type="match status" value="1"/>
</dbReference>
<keyword evidence="5" id="KW-0812">Transmembrane</keyword>
<sequence>MLQTATPDRRAALKAKHRQAILDAAQELVDEHDGRTFSVEELAERADVARRTVFNHFASIDEILLSLCAHALEVLIDDFVGVVAAAPLGDGSRSSMFDEIAQSLRSADLPGAIAMIARILGEPDDIDDPRGRALSDEAFARAADRLQTEVKGRHPDADSLEIAFLVGALMSGVIVIARHWILETGVRLDDEGRAAWQALLSRLIDSVRSGYDAAP</sequence>
<dbReference type="PRINTS" id="PR00455">
    <property type="entry name" value="HTHTETR"/>
</dbReference>
<evidence type="ECO:0000256" key="1">
    <source>
        <dbReference type="ARBA" id="ARBA00023015"/>
    </source>
</evidence>
<dbReference type="EMBL" id="BAABAU010000001">
    <property type="protein sequence ID" value="GAA4265285.1"/>
    <property type="molecule type" value="Genomic_DNA"/>
</dbReference>
<dbReference type="InterPro" id="IPR009057">
    <property type="entry name" value="Homeodomain-like_sf"/>
</dbReference>
<evidence type="ECO:0000256" key="3">
    <source>
        <dbReference type="ARBA" id="ARBA00023163"/>
    </source>
</evidence>
<comment type="caution">
    <text evidence="7">The sequence shown here is derived from an EMBL/GenBank/DDBJ whole genome shotgun (WGS) entry which is preliminary data.</text>
</comment>
<evidence type="ECO:0000313" key="8">
    <source>
        <dbReference type="Proteomes" id="UP001501594"/>
    </source>
</evidence>
<accession>A0ABP8DZ82</accession>
<gene>
    <name evidence="7" type="ORF">GCM10022256_08970</name>
</gene>
<evidence type="ECO:0000256" key="2">
    <source>
        <dbReference type="ARBA" id="ARBA00023125"/>
    </source>
</evidence>
<evidence type="ECO:0000313" key="7">
    <source>
        <dbReference type="EMBL" id="GAA4265285.1"/>
    </source>
</evidence>
<dbReference type="RefSeq" id="WP_344793825.1">
    <property type="nucleotide sequence ID" value="NZ_BAABAU010000001.1"/>
</dbReference>
<proteinExistence type="predicted"/>
<dbReference type="SUPFAM" id="SSF46689">
    <property type="entry name" value="Homeodomain-like"/>
    <property type="match status" value="1"/>
</dbReference>
<dbReference type="Proteomes" id="UP001501594">
    <property type="component" value="Unassembled WGS sequence"/>
</dbReference>
<dbReference type="PANTHER" id="PTHR30055:SF234">
    <property type="entry name" value="HTH-TYPE TRANSCRIPTIONAL REGULATOR BETI"/>
    <property type="match status" value="1"/>
</dbReference>
<keyword evidence="2 4" id="KW-0238">DNA-binding</keyword>
<protein>
    <recommendedName>
        <fullName evidence="6">HTH tetR-type domain-containing protein</fullName>
    </recommendedName>
</protein>